<name>A0AA42B274_PAPNU</name>
<dbReference type="EMBL" id="JAJJMA010307695">
    <property type="protein sequence ID" value="MCL7048720.1"/>
    <property type="molecule type" value="Genomic_DNA"/>
</dbReference>
<organism evidence="3 4">
    <name type="scientific">Papaver nudicaule</name>
    <name type="common">Iceland poppy</name>
    <dbReference type="NCBI Taxonomy" id="74823"/>
    <lineage>
        <taxon>Eukaryota</taxon>
        <taxon>Viridiplantae</taxon>
        <taxon>Streptophyta</taxon>
        <taxon>Embryophyta</taxon>
        <taxon>Tracheophyta</taxon>
        <taxon>Spermatophyta</taxon>
        <taxon>Magnoliopsida</taxon>
        <taxon>Ranunculales</taxon>
        <taxon>Papaveraceae</taxon>
        <taxon>Papaveroideae</taxon>
        <taxon>Papaver</taxon>
    </lineage>
</organism>
<feature type="compositionally biased region" description="Low complexity" evidence="2">
    <location>
        <begin position="318"/>
        <end position="344"/>
    </location>
</feature>
<gene>
    <name evidence="3" type="ORF">MKW94_020251</name>
</gene>
<comment type="caution">
    <text evidence="3">The sequence shown here is derived from an EMBL/GenBank/DDBJ whole genome shotgun (WGS) entry which is preliminary data.</text>
</comment>
<feature type="compositionally biased region" description="Pro residues" evidence="2">
    <location>
        <begin position="356"/>
        <end position="382"/>
    </location>
</feature>
<evidence type="ECO:0000256" key="2">
    <source>
        <dbReference type="SAM" id="MobiDB-lite"/>
    </source>
</evidence>
<evidence type="ECO:0000313" key="3">
    <source>
        <dbReference type="EMBL" id="MCL7048720.1"/>
    </source>
</evidence>
<feature type="compositionally biased region" description="Polar residues" evidence="2">
    <location>
        <begin position="30"/>
        <end position="49"/>
    </location>
</feature>
<accession>A0AA42B274</accession>
<feature type="compositionally biased region" description="Low complexity" evidence="2">
    <location>
        <begin position="191"/>
        <end position="204"/>
    </location>
</feature>
<evidence type="ECO:0000256" key="1">
    <source>
        <dbReference type="ARBA" id="ARBA00023054"/>
    </source>
</evidence>
<keyword evidence="1" id="KW-0175">Coiled coil</keyword>
<dbReference type="PANTHER" id="PTHR31342">
    <property type="entry name" value="PROTEIN CHUP1, CHLOROPLASTIC"/>
    <property type="match status" value="1"/>
</dbReference>
<evidence type="ECO:0000313" key="4">
    <source>
        <dbReference type="Proteomes" id="UP001177140"/>
    </source>
</evidence>
<feature type="region of interest" description="Disordered" evidence="2">
    <location>
        <begin position="267"/>
        <end position="426"/>
    </location>
</feature>
<dbReference type="AlphaFoldDB" id="A0AA42B274"/>
<dbReference type="PANTHER" id="PTHR31342:SF18">
    <property type="entry name" value="OS01G0651932 PROTEIN"/>
    <property type="match status" value="1"/>
</dbReference>
<protein>
    <recommendedName>
        <fullName evidence="5">Protein CHUP1, chloroplastic</fullName>
    </recommendedName>
</protein>
<feature type="region of interest" description="Disordered" evidence="2">
    <location>
        <begin position="1"/>
        <end position="49"/>
    </location>
</feature>
<sequence>MAGNKVKQAMGFQKSSSPTTSKPEERTTPKRTQSCPSPSPGSSATKQSKTVFSRSFGVYFPRSSAQVQPRPPDVTDLLKVVEELRERECHLKTKIIEQKLLKQSAAIVPYLESEITSKNSEIEVCNKKIEGLECENERLKKESERLEIQVEEERTEKEKIVKEMEVQISELKRTIEEQKKTIEEQKKTISRSDSSLSTSSSNKLLSLNESGHNALHSRSNSTEEVLSVSQRFMGVVDVTSKTNLVVRNLKRGVALKPLEIVVNQDNNQQKRNEITDPKKEELEIERNPNHHQSEEISVVSSSIKCRVPRVPKPPPKPSSTTTTPLPSPTSSTTSSSSSDSSYSTEEMNSKSFSSAAPPPPPPPPPPMGRKTRVPPPPPPPPLTAKKTTEPPPPPPPPMAKKTPAPPPPPPLPSKGGKTGPTKVKRVPEVVEFYHSLMRRDSKKESGISGSDIPAAANARDMIGEIENRSAHQLAIKSDVETQGDFIKSLIKEVENATFSNIEDVVAFVKWLDDELSYLVDERAVLKHFEWPEQKADALREAAFGYCDLKKLELEASNFIDDIRQPCATALKKMQTSLEKLEHGAYNLSRLRESSTNKYKGFHIPTDWMLETGFVTQIKLASVKLAMKFMNRVSTELEAAGGAPELEELMLQGVRFAFRVHQFAGGFDAETMSAFQELRNKSKSCHIQCQNQQQQKLLCRSTPC</sequence>
<dbReference type="PRINTS" id="PR01217">
    <property type="entry name" value="PRICHEXTENSN"/>
</dbReference>
<dbReference type="InterPro" id="IPR040265">
    <property type="entry name" value="CHUP1/IPGA1-like"/>
</dbReference>
<dbReference type="GO" id="GO:0055028">
    <property type="term" value="C:cortical microtubule"/>
    <property type="evidence" value="ECO:0007669"/>
    <property type="project" value="TreeGrafter"/>
</dbReference>
<feature type="compositionally biased region" description="Basic and acidic residues" evidence="2">
    <location>
        <begin position="268"/>
        <end position="294"/>
    </location>
</feature>
<feature type="compositionally biased region" description="Pro residues" evidence="2">
    <location>
        <begin position="389"/>
        <end position="412"/>
    </location>
</feature>
<feature type="region of interest" description="Disordered" evidence="2">
    <location>
        <begin position="182"/>
        <end position="204"/>
    </location>
</feature>
<dbReference type="Proteomes" id="UP001177140">
    <property type="component" value="Unassembled WGS sequence"/>
</dbReference>
<evidence type="ECO:0008006" key="5">
    <source>
        <dbReference type="Google" id="ProtNLM"/>
    </source>
</evidence>
<dbReference type="GO" id="GO:0072699">
    <property type="term" value="P:protein localization to cortical microtubule cytoskeleton"/>
    <property type="evidence" value="ECO:0007669"/>
    <property type="project" value="TreeGrafter"/>
</dbReference>
<reference evidence="3" key="1">
    <citation type="submission" date="2022-03" db="EMBL/GenBank/DDBJ databases">
        <title>A functionally conserved STORR gene fusion in Papaver species that diverged 16.8 million years ago.</title>
        <authorList>
            <person name="Catania T."/>
        </authorList>
    </citation>
    <scope>NUCLEOTIDE SEQUENCE</scope>
    <source>
        <strain evidence="3">S-191538</strain>
    </source>
</reference>
<dbReference type="SUPFAM" id="SSF101447">
    <property type="entry name" value="Formin homology 2 domain (FH2 domain)"/>
    <property type="match status" value="1"/>
</dbReference>
<keyword evidence="4" id="KW-1185">Reference proteome</keyword>
<proteinExistence type="predicted"/>